<accession>A0A6J5N6I2</accession>
<sequence length="89" mass="10231">MAGISAELRAEIKWNVLFYSAYRLKKKYKVSAGYLANLKLENEREYNISSKAVLGSKTAAYDTEENMLRGFSCTYNDLSPIEKKMYDNL</sequence>
<protein>
    <submittedName>
        <fullName evidence="1">Uncharacterized protein</fullName>
    </submittedName>
</protein>
<proteinExistence type="predicted"/>
<organism evidence="1">
    <name type="scientific">uncultured Caudovirales phage</name>
    <dbReference type="NCBI Taxonomy" id="2100421"/>
    <lineage>
        <taxon>Viruses</taxon>
        <taxon>Duplodnaviria</taxon>
        <taxon>Heunggongvirae</taxon>
        <taxon>Uroviricota</taxon>
        <taxon>Caudoviricetes</taxon>
        <taxon>Peduoviridae</taxon>
        <taxon>Maltschvirus</taxon>
        <taxon>Maltschvirus maltsch</taxon>
    </lineage>
</organism>
<evidence type="ECO:0000313" key="1">
    <source>
        <dbReference type="EMBL" id="CAB4152956.1"/>
    </source>
</evidence>
<name>A0A6J5N6I2_9CAUD</name>
<dbReference type="EMBL" id="LR796587">
    <property type="protein sequence ID" value="CAB4152956.1"/>
    <property type="molecule type" value="Genomic_DNA"/>
</dbReference>
<gene>
    <name evidence="1" type="ORF">UFOVP618_36</name>
</gene>
<reference evidence="1" key="1">
    <citation type="submission" date="2020-04" db="EMBL/GenBank/DDBJ databases">
        <authorList>
            <person name="Chiriac C."/>
            <person name="Salcher M."/>
            <person name="Ghai R."/>
            <person name="Kavagutti S V."/>
        </authorList>
    </citation>
    <scope>NUCLEOTIDE SEQUENCE</scope>
</reference>